<keyword evidence="5" id="KW-0539">Nucleus</keyword>
<accession>A0A074RJK2</accession>
<dbReference type="STRING" id="1423351.A0A074RJK2"/>
<dbReference type="GO" id="GO:0005634">
    <property type="term" value="C:nucleus"/>
    <property type="evidence" value="ECO:0007669"/>
    <property type="project" value="UniProtKB-SubCell"/>
</dbReference>
<reference evidence="6 7" key="1">
    <citation type="submission" date="2013-12" db="EMBL/GenBank/DDBJ databases">
        <authorList>
            <person name="Cubeta M."/>
            <person name="Pakala S."/>
            <person name="Fedorova N."/>
            <person name="Thomas E."/>
            <person name="Dean R."/>
            <person name="Jabaji S."/>
            <person name="Neate S."/>
            <person name="Toda T."/>
            <person name="Tavantzis S."/>
            <person name="Vilgalys R."/>
            <person name="Bharathan N."/>
            <person name="Pakala S."/>
            <person name="Losada L.S."/>
            <person name="Zafar N."/>
            <person name="Nierman W."/>
        </authorList>
    </citation>
    <scope>NUCLEOTIDE SEQUENCE [LARGE SCALE GENOMIC DNA]</scope>
    <source>
        <strain evidence="6 7">123E</strain>
    </source>
</reference>
<dbReference type="SUPFAM" id="SSF53098">
    <property type="entry name" value="Ribonuclease H-like"/>
    <property type="match status" value="1"/>
</dbReference>
<keyword evidence="2" id="KW-0479">Metal-binding</keyword>
<dbReference type="OrthoDB" id="2790258at2759"/>
<keyword evidence="7" id="KW-1185">Reference proteome</keyword>
<dbReference type="Proteomes" id="UP000027456">
    <property type="component" value="Unassembled WGS sequence"/>
</dbReference>
<proteinExistence type="predicted"/>
<sequence length="529" mass="59303">MAPALSCDDIPVDQIEAQIKEDEERQPSIPIEAAQHVVSDFNRCIPCLTHGITKVYVNGSGGVTGVLRRHLKKIHPALYYTKCLEAGLMERLQQAGISPEMQPEFTRAGLTERLVKWMAVDDQAINVVECPEFRDVILYCGQNKVKNEDIPHRDKLAKALWAMYLIEKAKIDEEMKKARRLVSLTSDLWSDSNLRSFMAVTTHYVGDNKKQKNRLIAFRKIDGPHTGANIGQVLMDVLIESGIAEKIVCITLDNASNNNKLMEELGKEFEARGWPFDVNENRIRCFPHVMNLAVQAVLKVLPKSAAAFRDSMADENHPISMRRPRPISKRSIPTPLKLAVHRLLLVAQAGNGVRPSARSSLMDILSVLSVVHSAQELLSAEKTPTLSLAFPVYESVVQAWLDLGPKIPELGTAIGAGIGKIREYVNRTKGARVHTLAMVINPAIKFDFIHRWWSAYDRGQAYEDLRETMMKFQRERYVHTLAQAQPGAGTAAHAQNLGHLRVLNIGQTLRRASDNVDDLPENRLVFEHT</sequence>
<evidence type="ECO:0000256" key="5">
    <source>
        <dbReference type="ARBA" id="ARBA00023242"/>
    </source>
</evidence>
<dbReference type="PANTHER" id="PTHR46481">
    <property type="entry name" value="ZINC FINGER BED DOMAIN-CONTAINING PROTEIN 4"/>
    <property type="match status" value="1"/>
</dbReference>
<evidence type="ECO:0000313" key="7">
    <source>
        <dbReference type="Proteomes" id="UP000027456"/>
    </source>
</evidence>
<dbReference type="GO" id="GO:0008270">
    <property type="term" value="F:zinc ion binding"/>
    <property type="evidence" value="ECO:0007669"/>
    <property type="project" value="UniProtKB-KW"/>
</dbReference>
<evidence type="ECO:0000256" key="1">
    <source>
        <dbReference type="ARBA" id="ARBA00004123"/>
    </source>
</evidence>
<organism evidence="6 7">
    <name type="scientific">Rhizoctonia solani 123E</name>
    <dbReference type="NCBI Taxonomy" id="1423351"/>
    <lineage>
        <taxon>Eukaryota</taxon>
        <taxon>Fungi</taxon>
        <taxon>Dikarya</taxon>
        <taxon>Basidiomycota</taxon>
        <taxon>Agaricomycotina</taxon>
        <taxon>Agaricomycetes</taxon>
        <taxon>Cantharellales</taxon>
        <taxon>Ceratobasidiaceae</taxon>
        <taxon>Rhizoctonia</taxon>
    </lineage>
</organism>
<evidence type="ECO:0008006" key="8">
    <source>
        <dbReference type="Google" id="ProtNLM"/>
    </source>
</evidence>
<comment type="caution">
    <text evidence="6">The sequence shown here is derived from an EMBL/GenBank/DDBJ whole genome shotgun (WGS) entry which is preliminary data.</text>
</comment>
<dbReference type="AlphaFoldDB" id="A0A074RJK2"/>
<keyword evidence="3" id="KW-0863">Zinc-finger</keyword>
<gene>
    <name evidence="6" type="ORF">V565_261010</name>
</gene>
<evidence type="ECO:0000256" key="4">
    <source>
        <dbReference type="ARBA" id="ARBA00022833"/>
    </source>
</evidence>
<evidence type="ECO:0000313" key="6">
    <source>
        <dbReference type="EMBL" id="KEP45555.1"/>
    </source>
</evidence>
<evidence type="ECO:0000256" key="2">
    <source>
        <dbReference type="ARBA" id="ARBA00022723"/>
    </source>
</evidence>
<dbReference type="EMBL" id="AZST01001685">
    <property type="protein sequence ID" value="KEP45555.1"/>
    <property type="molecule type" value="Genomic_DNA"/>
</dbReference>
<protein>
    <recommendedName>
        <fullName evidence="8">Transposase</fullName>
    </recommendedName>
</protein>
<comment type="subcellular location">
    <subcellularLocation>
        <location evidence="1">Nucleus</location>
    </subcellularLocation>
</comment>
<name>A0A074RJK2_9AGAM</name>
<dbReference type="InterPro" id="IPR012337">
    <property type="entry name" value="RNaseH-like_sf"/>
</dbReference>
<dbReference type="PANTHER" id="PTHR46481:SF10">
    <property type="entry name" value="ZINC FINGER BED DOMAIN-CONTAINING PROTEIN 39"/>
    <property type="match status" value="1"/>
</dbReference>
<evidence type="ECO:0000256" key="3">
    <source>
        <dbReference type="ARBA" id="ARBA00022771"/>
    </source>
</evidence>
<keyword evidence="4" id="KW-0862">Zinc</keyword>
<dbReference type="HOGENOM" id="CLU_514995_0_0_1"/>
<dbReference type="InterPro" id="IPR052035">
    <property type="entry name" value="ZnF_BED_domain_contain"/>
</dbReference>